<evidence type="ECO:0000313" key="2">
    <source>
        <dbReference type="EMBL" id="KDQ64616.1"/>
    </source>
</evidence>
<sequence length="60" mass="6955">MSESTEKRINNYLSASKRHQAKSDPDSDKDDDDLFAELEAELEDDNAYAREHGLEQLKRE</sequence>
<feature type="compositionally biased region" description="Basic and acidic residues" evidence="1">
    <location>
        <begin position="47"/>
        <end position="60"/>
    </location>
</feature>
<reference evidence="3" key="1">
    <citation type="journal article" date="2014" name="Proc. Natl. Acad. Sci. U.S.A.">
        <title>Extensive sampling of basidiomycete genomes demonstrates inadequacy of the white-rot/brown-rot paradigm for wood decay fungi.</title>
        <authorList>
            <person name="Riley R."/>
            <person name="Salamov A.A."/>
            <person name="Brown D.W."/>
            <person name="Nagy L.G."/>
            <person name="Floudas D."/>
            <person name="Held B.W."/>
            <person name="Levasseur A."/>
            <person name="Lombard V."/>
            <person name="Morin E."/>
            <person name="Otillar R."/>
            <person name="Lindquist E.A."/>
            <person name="Sun H."/>
            <person name="LaButti K.M."/>
            <person name="Schmutz J."/>
            <person name="Jabbour D."/>
            <person name="Luo H."/>
            <person name="Baker S.E."/>
            <person name="Pisabarro A.G."/>
            <person name="Walton J.D."/>
            <person name="Blanchette R.A."/>
            <person name="Henrissat B."/>
            <person name="Martin F."/>
            <person name="Cullen D."/>
            <person name="Hibbett D.S."/>
            <person name="Grigoriev I.V."/>
        </authorList>
    </citation>
    <scope>NUCLEOTIDE SEQUENCE [LARGE SCALE GENOMIC DNA]</scope>
    <source>
        <strain evidence="3">MUCL 33604</strain>
    </source>
</reference>
<dbReference type="HOGENOM" id="CLU_2942066_0_0_1"/>
<dbReference type="InParanoid" id="A0A067QPQ1"/>
<feature type="region of interest" description="Disordered" evidence="1">
    <location>
        <begin position="1"/>
        <end position="32"/>
    </location>
</feature>
<evidence type="ECO:0000313" key="3">
    <source>
        <dbReference type="Proteomes" id="UP000027265"/>
    </source>
</evidence>
<organism evidence="2 3">
    <name type="scientific">Jaapia argillacea MUCL 33604</name>
    <dbReference type="NCBI Taxonomy" id="933084"/>
    <lineage>
        <taxon>Eukaryota</taxon>
        <taxon>Fungi</taxon>
        <taxon>Dikarya</taxon>
        <taxon>Basidiomycota</taxon>
        <taxon>Agaricomycotina</taxon>
        <taxon>Agaricomycetes</taxon>
        <taxon>Agaricomycetidae</taxon>
        <taxon>Jaapiales</taxon>
        <taxon>Jaapiaceae</taxon>
        <taxon>Jaapia</taxon>
    </lineage>
</organism>
<dbReference type="Proteomes" id="UP000027265">
    <property type="component" value="Unassembled WGS sequence"/>
</dbReference>
<proteinExistence type="predicted"/>
<protein>
    <submittedName>
        <fullName evidence="2">Uncharacterized protein</fullName>
    </submittedName>
</protein>
<keyword evidence="3" id="KW-1185">Reference proteome</keyword>
<name>A0A067QPQ1_9AGAM</name>
<dbReference type="EMBL" id="KL197709">
    <property type="protein sequence ID" value="KDQ64616.1"/>
    <property type="molecule type" value="Genomic_DNA"/>
</dbReference>
<evidence type="ECO:0000256" key="1">
    <source>
        <dbReference type="SAM" id="MobiDB-lite"/>
    </source>
</evidence>
<accession>A0A067QPQ1</accession>
<dbReference type="AlphaFoldDB" id="A0A067QPQ1"/>
<feature type="region of interest" description="Disordered" evidence="1">
    <location>
        <begin position="41"/>
        <end position="60"/>
    </location>
</feature>
<gene>
    <name evidence="2" type="ORF">JAAARDRAFT_28257</name>
</gene>